<keyword evidence="1" id="KW-1133">Transmembrane helix</keyword>
<sequence length="277" mass="32296">MYETVTVDEALKRGHRIVNLPVTFIMVGVMCLTAYMFVQFQPPAYFIFIGIVASFILAWLYWSVMITRWRIWAFENVSNVNELKKRAVKEKLIWKDGSFFEKTEIRTAADKRKLNSLQYKLAQPDVFIEDYSVADETEIHYSKKKTLGEIILGIAMVCGSTYFFIEPDTHFLGAAIIVIGLFITYFGIKKHKNNTPRIVLSNKGIRTFEIPFYEWGEIYNEDVIAVQTGKTRHHYFVYDNPSGAKRLDIGDLDIDRRKLESLLRIYRGRSNKNIPQY</sequence>
<accession>A0A495J829</accession>
<reference evidence="2 3" key="1">
    <citation type="submission" date="2018-10" db="EMBL/GenBank/DDBJ databases">
        <title>Genomic Encyclopedia of Archaeal and Bacterial Type Strains, Phase II (KMG-II): from individual species to whole genera.</title>
        <authorList>
            <person name="Goeker M."/>
        </authorList>
    </citation>
    <scope>NUCLEOTIDE SEQUENCE [LARGE SCALE GENOMIC DNA]</scope>
    <source>
        <strain evidence="2 3">DSM 18602</strain>
    </source>
</reference>
<gene>
    <name evidence="2" type="ORF">BDD43_5293</name>
</gene>
<keyword evidence="1" id="KW-0472">Membrane</keyword>
<keyword evidence="1" id="KW-0812">Transmembrane</keyword>
<feature type="transmembrane region" description="Helical" evidence="1">
    <location>
        <begin position="44"/>
        <end position="62"/>
    </location>
</feature>
<evidence type="ECO:0000256" key="1">
    <source>
        <dbReference type="SAM" id="Phobius"/>
    </source>
</evidence>
<name>A0A495J829_9SPHI</name>
<dbReference type="AlphaFoldDB" id="A0A495J829"/>
<protein>
    <submittedName>
        <fullName evidence="2">Uncharacterized protein</fullName>
    </submittedName>
</protein>
<evidence type="ECO:0000313" key="2">
    <source>
        <dbReference type="EMBL" id="RKR85037.1"/>
    </source>
</evidence>
<dbReference type="OrthoDB" id="7172951at2"/>
<feature type="transmembrane region" description="Helical" evidence="1">
    <location>
        <begin position="171"/>
        <end position="188"/>
    </location>
</feature>
<evidence type="ECO:0000313" key="3">
    <source>
        <dbReference type="Proteomes" id="UP000268007"/>
    </source>
</evidence>
<organism evidence="2 3">
    <name type="scientific">Mucilaginibacter gracilis</name>
    <dbReference type="NCBI Taxonomy" id="423350"/>
    <lineage>
        <taxon>Bacteria</taxon>
        <taxon>Pseudomonadati</taxon>
        <taxon>Bacteroidota</taxon>
        <taxon>Sphingobacteriia</taxon>
        <taxon>Sphingobacteriales</taxon>
        <taxon>Sphingobacteriaceae</taxon>
        <taxon>Mucilaginibacter</taxon>
    </lineage>
</organism>
<dbReference type="Proteomes" id="UP000268007">
    <property type="component" value="Unassembled WGS sequence"/>
</dbReference>
<keyword evidence="3" id="KW-1185">Reference proteome</keyword>
<feature type="transmembrane region" description="Helical" evidence="1">
    <location>
        <begin position="17"/>
        <end position="38"/>
    </location>
</feature>
<proteinExistence type="predicted"/>
<dbReference type="RefSeq" id="WP_121201091.1">
    <property type="nucleotide sequence ID" value="NZ_RBKU01000001.1"/>
</dbReference>
<dbReference type="EMBL" id="RBKU01000001">
    <property type="protein sequence ID" value="RKR85037.1"/>
    <property type="molecule type" value="Genomic_DNA"/>
</dbReference>
<feature type="transmembrane region" description="Helical" evidence="1">
    <location>
        <begin position="147"/>
        <end position="165"/>
    </location>
</feature>
<comment type="caution">
    <text evidence="2">The sequence shown here is derived from an EMBL/GenBank/DDBJ whole genome shotgun (WGS) entry which is preliminary data.</text>
</comment>